<dbReference type="Proteomes" id="UP000308133">
    <property type="component" value="Unassembled WGS sequence"/>
</dbReference>
<name>A0A4U7B3V1_9PEZI</name>
<accession>A0A4U7B3V1</accession>
<dbReference type="AlphaFoldDB" id="A0A4U7B3V1"/>
<proteinExistence type="predicted"/>
<dbReference type="EMBL" id="PTQR01000021">
    <property type="protein sequence ID" value="TKX26008.1"/>
    <property type="molecule type" value="Genomic_DNA"/>
</dbReference>
<comment type="caution">
    <text evidence="1">The sequence shown here is derived from an EMBL/GenBank/DDBJ whole genome shotgun (WGS) entry which is preliminary data.</text>
</comment>
<protein>
    <submittedName>
        <fullName evidence="1">Uncharacterized protein</fullName>
    </submittedName>
</protein>
<evidence type="ECO:0000313" key="1">
    <source>
        <dbReference type="EMBL" id="TKX26008.1"/>
    </source>
</evidence>
<evidence type="ECO:0000313" key="2">
    <source>
        <dbReference type="Proteomes" id="UP000308133"/>
    </source>
</evidence>
<sequence>MAAAPIILNSSLEEAVGNTSPSSNPCEETSRIIVIHLTDDGAARIANGPLGDLQILPLEMRAKVWKLVVRDDPKPVAIRLQGSRYPAILRTSRAIRDEALQYGDLRISAMTAVTSNSEIDASFGLCIPELLTKWMKISPNIHIHNFSVRAQKTNKETDTHPVLPECLVFKQAKTIGDSKEGVSISASCGEWGYQVVVDRLPTGWTAHVYRSVTRDPSTGERSVKVMPSGGEIIATCQNWSGDRGELRGRVRAFTERLTAGWHLLDKGLPIRQLAEIRIPLELLE</sequence>
<reference evidence="1 2" key="1">
    <citation type="submission" date="2018-02" db="EMBL/GenBank/DDBJ databases">
        <title>Draft genome sequences of Elsinoe sp., causing black scab on jojoba.</title>
        <authorList>
            <person name="Stodart B."/>
            <person name="Jeffress S."/>
            <person name="Ash G."/>
            <person name="Arun Chinnappa K."/>
        </authorList>
    </citation>
    <scope>NUCLEOTIDE SEQUENCE [LARGE SCALE GENOMIC DNA]</scope>
    <source>
        <strain evidence="1 2">Hillstone_2</strain>
    </source>
</reference>
<organism evidence="1 2">
    <name type="scientific">Elsinoe australis</name>
    <dbReference type="NCBI Taxonomy" id="40998"/>
    <lineage>
        <taxon>Eukaryota</taxon>
        <taxon>Fungi</taxon>
        <taxon>Dikarya</taxon>
        <taxon>Ascomycota</taxon>
        <taxon>Pezizomycotina</taxon>
        <taxon>Dothideomycetes</taxon>
        <taxon>Dothideomycetidae</taxon>
        <taxon>Myriangiales</taxon>
        <taxon>Elsinoaceae</taxon>
        <taxon>Elsinoe</taxon>
    </lineage>
</organism>
<gene>
    <name evidence="1" type="ORF">C1H76_1855</name>
</gene>